<feature type="binding site" evidence="12">
    <location>
        <position position="278"/>
    </location>
    <ligand>
        <name>Zn(2+)</name>
        <dbReference type="ChEBI" id="CHEBI:29105"/>
        <note>catalytic</note>
    </ligand>
</feature>
<feature type="active site" evidence="11">
    <location>
        <position position="275"/>
    </location>
</feature>
<feature type="transmembrane region" description="Helical" evidence="14">
    <location>
        <begin position="288"/>
        <end position="306"/>
    </location>
</feature>
<feature type="transmembrane region" description="Helical" evidence="14">
    <location>
        <begin position="171"/>
        <end position="191"/>
    </location>
</feature>
<evidence type="ECO:0000256" key="6">
    <source>
        <dbReference type="ARBA" id="ARBA00022824"/>
    </source>
</evidence>
<accession>A0AAE3XJV2</accession>
<dbReference type="GO" id="GO:0004222">
    <property type="term" value="F:metalloendopeptidase activity"/>
    <property type="evidence" value="ECO:0007669"/>
    <property type="project" value="InterPro"/>
</dbReference>
<evidence type="ECO:0000256" key="13">
    <source>
        <dbReference type="RuleBase" id="RU003983"/>
    </source>
</evidence>
<sequence length="410" mass="46622">MNTILIVIISILIFQFFVDSILGYLNLKSGLKPLPKELEGIYTSLEHDKSKEYQKATNRVGTFKSVLDILIILILLINGWLGEYSDFIMHHFSNQIVHGLVFVGSLYILSDILSLPFSYYSTFNIEERFGFNKSTPKLFFIDKLKSYLMAIVVGGIVLGVLLFLIEWFGSSFWWKFWIFITVFSIVINLLYTKLFVPFFNKLTPLQEGELKNAISDYSKKVDFPLSGVFVIDGSKRSSKANAYFTGMGKVKKIVLFDTLIEKLSNEELVAVLAHEVGHYKKKHIVKGLVMSIIQTGAILFVLSFFIQNIQLSVALGSQLTTPTLILNLIAFMLLIGPISELLGLLFNVISRKNEFEADEYAKQTFGGKYLVSALKKLTVTNLSNLTPHPWFVFVNYSHPPVYERIKELEK</sequence>
<dbReference type="CDD" id="cd07343">
    <property type="entry name" value="M48A_Zmpste24p_like"/>
    <property type="match status" value="1"/>
</dbReference>
<keyword evidence="5 13" id="KW-0378">Hydrolase</keyword>
<dbReference type="RefSeq" id="WP_309938640.1">
    <property type="nucleotide sequence ID" value="NZ_AP025305.1"/>
</dbReference>
<feature type="domain" description="CAAX prenyl protease 1 N-terminal" evidence="16">
    <location>
        <begin position="26"/>
        <end position="201"/>
    </location>
</feature>
<evidence type="ECO:0000256" key="10">
    <source>
        <dbReference type="ARBA" id="ARBA00023136"/>
    </source>
</evidence>
<evidence type="ECO:0000256" key="2">
    <source>
        <dbReference type="ARBA" id="ARBA00022670"/>
    </source>
</evidence>
<comment type="cofactor">
    <cofactor evidence="12 13">
        <name>Zn(2+)</name>
        <dbReference type="ChEBI" id="CHEBI:29105"/>
    </cofactor>
    <text evidence="12 13">Binds 1 zinc ion per subunit.</text>
</comment>
<evidence type="ECO:0000259" key="15">
    <source>
        <dbReference type="Pfam" id="PF01435"/>
    </source>
</evidence>
<dbReference type="Pfam" id="PF16491">
    <property type="entry name" value="Peptidase_M48_N"/>
    <property type="match status" value="1"/>
</dbReference>
<feature type="transmembrane region" description="Helical" evidence="14">
    <location>
        <begin position="326"/>
        <end position="346"/>
    </location>
</feature>
<dbReference type="InterPro" id="IPR001915">
    <property type="entry name" value="Peptidase_M48"/>
</dbReference>
<evidence type="ECO:0000313" key="17">
    <source>
        <dbReference type="EMBL" id="MDR6239106.1"/>
    </source>
</evidence>
<dbReference type="AlphaFoldDB" id="A0AAE3XJV2"/>
<feature type="transmembrane region" description="Helical" evidence="14">
    <location>
        <begin position="101"/>
        <end position="123"/>
    </location>
</feature>
<evidence type="ECO:0000256" key="1">
    <source>
        <dbReference type="ARBA" id="ARBA00004477"/>
    </source>
</evidence>
<feature type="binding site" evidence="12">
    <location>
        <position position="354"/>
    </location>
    <ligand>
        <name>Zn(2+)</name>
        <dbReference type="ChEBI" id="CHEBI:29105"/>
        <note>catalytic</note>
    </ligand>
</feature>
<dbReference type="Proteomes" id="UP001185092">
    <property type="component" value="Unassembled WGS sequence"/>
</dbReference>
<dbReference type="Pfam" id="PF01435">
    <property type="entry name" value="Peptidase_M48"/>
    <property type="match status" value="1"/>
</dbReference>
<comment type="subcellular location">
    <subcellularLocation>
        <location evidence="1">Endoplasmic reticulum membrane</location>
        <topology evidence="1">Multi-pass membrane protein</topology>
    </subcellularLocation>
</comment>
<evidence type="ECO:0000313" key="18">
    <source>
        <dbReference type="Proteomes" id="UP001185092"/>
    </source>
</evidence>
<evidence type="ECO:0000256" key="3">
    <source>
        <dbReference type="ARBA" id="ARBA00022692"/>
    </source>
</evidence>
<evidence type="ECO:0000256" key="8">
    <source>
        <dbReference type="ARBA" id="ARBA00022989"/>
    </source>
</evidence>
<dbReference type="GO" id="GO:0046872">
    <property type="term" value="F:metal ion binding"/>
    <property type="evidence" value="ECO:0007669"/>
    <property type="project" value="UniProtKB-KW"/>
</dbReference>
<gene>
    <name evidence="17" type="ORF">HNQ88_002143</name>
</gene>
<comment type="caution">
    <text evidence="17">The sequence shown here is derived from an EMBL/GenBank/DDBJ whole genome shotgun (WGS) entry which is preliminary data.</text>
</comment>
<feature type="binding site" evidence="12">
    <location>
        <position position="274"/>
    </location>
    <ligand>
        <name>Zn(2+)</name>
        <dbReference type="ChEBI" id="CHEBI:29105"/>
        <note>catalytic</note>
    </ligand>
</feature>
<comment type="similarity">
    <text evidence="13">Belongs to the peptidase M48 family.</text>
</comment>
<dbReference type="InterPro" id="IPR032456">
    <property type="entry name" value="Peptidase_M48_N"/>
</dbReference>
<reference evidence="17" key="1">
    <citation type="submission" date="2023-07" db="EMBL/GenBank/DDBJ databases">
        <title>Genomic Encyclopedia of Type Strains, Phase IV (KMG-IV): sequencing the most valuable type-strain genomes for metagenomic binning, comparative biology and taxonomic classification.</title>
        <authorList>
            <person name="Goeker M."/>
        </authorList>
    </citation>
    <scope>NUCLEOTIDE SEQUENCE</scope>
    <source>
        <strain evidence="17">DSM 26174</strain>
    </source>
</reference>
<evidence type="ECO:0000256" key="12">
    <source>
        <dbReference type="PIRSR" id="PIRSR627057-2"/>
    </source>
</evidence>
<evidence type="ECO:0000256" key="11">
    <source>
        <dbReference type="PIRSR" id="PIRSR627057-1"/>
    </source>
</evidence>
<keyword evidence="9 13" id="KW-0482">Metalloprotease</keyword>
<keyword evidence="3 14" id="KW-0812">Transmembrane</keyword>
<feature type="domain" description="Peptidase M48" evidence="15">
    <location>
        <begin position="204"/>
        <end position="409"/>
    </location>
</feature>
<dbReference type="EC" id="3.4.24.84" evidence="17"/>
<dbReference type="Gene3D" id="3.30.2010.10">
    <property type="entry name" value="Metalloproteases ('zincins'), catalytic domain"/>
    <property type="match status" value="1"/>
</dbReference>
<keyword evidence="8 14" id="KW-1133">Transmembrane helix</keyword>
<feature type="active site" description="Proton donor" evidence="11">
    <location>
        <position position="358"/>
    </location>
</feature>
<keyword evidence="4 12" id="KW-0479">Metal-binding</keyword>
<proteinExistence type="inferred from homology"/>
<dbReference type="GO" id="GO:0071586">
    <property type="term" value="P:CAAX-box protein processing"/>
    <property type="evidence" value="ECO:0007669"/>
    <property type="project" value="InterPro"/>
</dbReference>
<feature type="transmembrane region" description="Helical" evidence="14">
    <location>
        <begin position="6"/>
        <end position="27"/>
    </location>
</feature>
<name>A0AAE3XJV2_9BACT</name>
<evidence type="ECO:0000256" key="7">
    <source>
        <dbReference type="ARBA" id="ARBA00022833"/>
    </source>
</evidence>
<feature type="transmembrane region" description="Helical" evidence="14">
    <location>
        <begin position="144"/>
        <end position="165"/>
    </location>
</feature>
<keyword evidence="18" id="KW-1185">Reference proteome</keyword>
<dbReference type="PANTHER" id="PTHR10120">
    <property type="entry name" value="CAAX PRENYL PROTEASE 1"/>
    <property type="match status" value="1"/>
</dbReference>
<keyword evidence="10 14" id="KW-0472">Membrane</keyword>
<evidence type="ECO:0000256" key="9">
    <source>
        <dbReference type="ARBA" id="ARBA00023049"/>
    </source>
</evidence>
<protein>
    <submittedName>
        <fullName evidence="17">STE24 endopeptidase</fullName>
        <ecNumber evidence="17">3.4.24.84</ecNumber>
    </submittedName>
</protein>
<keyword evidence="2 13" id="KW-0645">Protease</keyword>
<keyword evidence="7 12" id="KW-0862">Zinc</keyword>
<organism evidence="17 18">
    <name type="scientific">Aureibacter tunicatorum</name>
    <dbReference type="NCBI Taxonomy" id="866807"/>
    <lineage>
        <taxon>Bacteria</taxon>
        <taxon>Pseudomonadati</taxon>
        <taxon>Bacteroidota</taxon>
        <taxon>Cytophagia</taxon>
        <taxon>Cytophagales</taxon>
        <taxon>Persicobacteraceae</taxon>
        <taxon>Aureibacter</taxon>
    </lineage>
</organism>
<keyword evidence="6" id="KW-0256">Endoplasmic reticulum</keyword>
<evidence type="ECO:0000256" key="5">
    <source>
        <dbReference type="ARBA" id="ARBA00022801"/>
    </source>
</evidence>
<dbReference type="EMBL" id="JAVDQD010000002">
    <property type="protein sequence ID" value="MDR6239106.1"/>
    <property type="molecule type" value="Genomic_DNA"/>
</dbReference>
<feature type="transmembrane region" description="Helical" evidence="14">
    <location>
        <begin position="61"/>
        <end position="81"/>
    </location>
</feature>
<evidence type="ECO:0000259" key="16">
    <source>
        <dbReference type="Pfam" id="PF16491"/>
    </source>
</evidence>
<dbReference type="InterPro" id="IPR027057">
    <property type="entry name" value="CAXX_Prtase_1"/>
</dbReference>
<evidence type="ECO:0000256" key="14">
    <source>
        <dbReference type="SAM" id="Phobius"/>
    </source>
</evidence>
<evidence type="ECO:0000256" key="4">
    <source>
        <dbReference type="ARBA" id="ARBA00022723"/>
    </source>
</evidence>
<dbReference type="FunFam" id="3.30.2010.10:FF:000002">
    <property type="entry name" value="CAAX prenyl protease"/>
    <property type="match status" value="1"/>
</dbReference>